<reference evidence="3 4" key="1">
    <citation type="submission" date="2019-03" db="EMBL/GenBank/DDBJ databases">
        <title>Genomic Encyclopedia of Type Strains, Phase IV (KMG-IV): sequencing the most valuable type-strain genomes for metagenomic binning, comparative biology and taxonomic classification.</title>
        <authorList>
            <person name="Goeker M."/>
        </authorList>
    </citation>
    <scope>NUCLEOTIDE SEQUENCE [LARGE SCALE GENOMIC DNA]</scope>
    <source>
        <strain evidence="3 4">DSM 17974</strain>
    </source>
</reference>
<dbReference type="SMART" id="SM00014">
    <property type="entry name" value="acidPPc"/>
    <property type="match status" value="1"/>
</dbReference>
<dbReference type="OrthoDB" id="9789113at2"/>
<accession>A0A4R8LPV4</accession>
<comment type="caution">
    <text evidence="3">The sequence shown here is derived from an EMBL/GenBank/DDBJ whole genome shotgun (WGS) entry which is preliminary data.</text>
</comment>
<keyword evidence="1" id="KW-0812">Transmembrane</keyword>
<dbReference type="CDD" id="cd01610">
    <property type="entry name" value="PAP2_like"/>
    <property type="match status" value="1"/>
</dbReference>
<dbReference type="Pfam" id="PF01569">
    <property type="entry name" value="PAP2"/>
    <property type="match status" value="1"/>
</dbReference>
<evidence type="ECO:0000256" key="1">
    <source>
        <dbReference type="SAM" id="Phobius"/>
    </source>
</evidence>
<dbReference type="Gene3D" id="1.20.144.10">
    <property type="entry name" value="Phosphatidic acid phosphatase type 2/haloperoxidase"/>
    <property type="match status" value="1"/>
</dbReference>
<sequence>MGRVMTVWRHIEQVDTKVMKWIEARWGCSYAFDSAMITSAKYTPLVILMILVMGSTGFAYPGLRMTAVTSAASAILSAVMVRVLHEPVSRLVRRPRPFDEEPWQPLLWHEPGDSFPSNHAAGGFALAIGAYHLGPYFPLLLGLAIWLAIARAYCGLHHVSDVVVGAIGGSTTGVTFACLQQALFHVT</sequence>
<dbReference type="PANTHER" id="PTHR14969:SF13">
    <property type="entry name" value="AT30094P"/>
    <property type="match status" value="1"/>
</dbReference>
<gene>
    <name evidence="3" type="ORF">C7445_10451</name>
</gene>
<evidence type="ECO:0000259" key="2">
    <source>
        <dbReference type="SMART" id="SM00014"/>
    </source>
</evidence>
<evidence type="ECO:0000313" key="3">
    <source>
        <dbReference type="EMBL" id="TDY49540.1"/>
    </source>
</evidence>
<dbReference type="InterPro" id="IPR000326">
    <property type="entry name" value="PAP2/HPO"/>
</dbReference>
<dbReference type="Proteomes" id="UP000294581">
    <property type="component" value="Unassembled WGS sequence"/>
</dbReference>
<feature type="domain" description="Phosphatidic acid phosphatase type 2/haloperoxidase" evidence="2">
    <location>
        <begin position="63"/>
        <end position="177"/>
    </location>
</feature>
<proteinExistence type="predicted"/>
<organism evidence="3 4">
    <name type="scientific">Alicyclobacillus sacchari</name>
    <dbReference type="NCBI Taxonomy" id="392010"/>
    <lineage>
        <taxon>Bacteria</taxon>
        <taxon>Bacillati</taxon>
        <taxon>Bacillota</taxon>
        <taxon>Bacilli</taxon>
        <taxon>Bacillales</taxon>
        <taxon>Alicyclobacillaceae</taxon>
        <taxon>Alicyclobacillus</taxon>
    </lineage>
</organism>
<feature type="transmembrane region" description="Helical" evidence="1">
    <location>
        <begin position="42"/>
        <end position="60"/>
    </location>
</feature>
<name>A0A4R8LPV4_9BACL</name>
<protein>
    <submittedName>
        <fullName evidence="3">Undecaprenyl-diphosphatase</fullName>
    </submittedName>
</protein>
<dbReference type="InterPro" id="IPR036938">
    <property type="entry name" value="PAP2/HPO_sf"/>
</dbReference>
<dbReference type="RefSeq" id="WP_134158993.1">
    <property type="nucleotide sequence ID" value="NZ_BSUS01000001.1"/>
</dbReference>
<dbReference type="PANTHER" id="PTHR14969">
    <property type="entry name" value="SPHINGOSINE-1-PHOSPHATE PHOSPHOHYDROLASE"/>
    <property type="match status" value="1"/>
</dbReference>
<dbReference type="EMBL" id="SORF01000004">
    <property type="protein sequence ID" value="TDY49540.1"/>
    <property type="molecule type" value="Genomic_DNA"/>
</dbReference>
<keyword evidence="1" id="KW-1133">Transmembrane helix</keyword>
<keyword evidence="4" id="KW-1185">Reference proteome</keyword>
<evidence type="ECO:0000313" key="4">
    <source>
        <dbReference type="Proteomes" id="UP000294581"/>
    </source>
</evidence>
<dbReference type="SUPFAM" id="SSF48317">
    <property type="entry name" value="Acid phosphatase/Vanadium-dependent haloperoxidase"/>
    <property type="match status" value="1"/>
</dbReference>
<dbReference type="AlphaFoldDB" id="A0A4R8LPV4"/>
<keyword evidence="1" id="KW-0472">Membrane</keyword>